<feature type="non-terminal residue" evidence="1">
    <location>
        <position position="72"/>
    </location>
</feature>
<proteinExistence type="predicted"/>
<reference evidence="1" key="1">
    <citation type="journal article" date="2014" name="Front. Microbiol.">
        <title>High frequency of phylogenetically diverse reductive dehalogenase-homologous genes in deep subseafloor sedimentary metagenomes.</title>
        <authorList>
            <person name="Kawai M."/>
            <person name="Futagami T."/>
            <person name="Toyoda A."/>
            <person name="Takaki Y."/>
            <person name="Nishi S."/>
            <person name="Hori S."/>
            <person name="Arai W."/>
            <person name="Tsubouchi T."/>
            <person name="Morono Y."/>
            <person name="Uchiyama I."/>
            <person name="Ito T."/>
            <person name="Fujiyama A."/>
            <person name="Inagaki F."/>
            <person name="Takami H."/>
        </authorList>
    </citation>
    <scope>NUCLEOTIDE SEQUENCE</scope>
    <source>
        <strain evidence="1">Expedition CK06-06</strain>
    </source>
</reference>
<organism evidence="1">
    <name type="scientific">marine sediment metagenome</name>
    <dbReference type="NCBI Taxonomy" id="412755"/>
    <lineage>
        <taxon>unclassified sequences</taxon>
        <taxon>metagenomes</taxon>
        <taxon>ecological metagenomes</taxon>
    </lineage>
</organism>
<accession>X1EVS9</accession>
<gene>
    <name evidence="1" type="ORF">S03H2_18165</name>
</gene>
<protein>
    <submittedName>
        <fullName evidence="1">Uncharacterized protein</fullName>
    </submittedName>
</protein>
<dbReference type="AlphaFoldDB" id="X1EVS9"/>
<comment type="caution">
    <text evidence="1">The sequence shown here is derived from an EMBL/GenBank/DDBJ whole genome shotgun (WGS) entry which is preliminary data.</text>
</comment>
<sequence length="72" mass="7360">MLNNNLLNINKTQIDVPAAPDAVQALFSITIAAAEGAGTLAITYTDAIEADMSMIVQATPAISAGKSFVAPL</sequence>
<name>X1EVS9_9ZZZZ</name>
<dbReference type="EMBL" id="BARU01009411">
    <property type="protein sequence ID" value="GAH36677.1"/>
    <property type="molecule type" value="Genomic_DNA"/>
</dbReference>
<evidence type="ECO:0000313" key="1">
    <source>
        <dbReference type="EMBL" id="GAH36677.1"/>
    </source>
</evidence>